<organism evidence="2 3">
    <name type="scientific">Streptomyces levis</name>
    <dbReference type="NCBI Taxonomy" id="285566"/>
    <lineage>
        <taxon>Bacteria</taxon>
        <taxon>Bacillati</taxon>
        <taxon>Actinomycetota</taxon>
        <taxon>Actinomycetes</taxon>
        <taxon>Kitasatosporales</taxon>
        <taxon>Streptomycetaceae</taxon>
        <taxon>Streptomyces</taxon>
    </lineage>
</organism>
<evidence type="ECO:0008006" key="4">
    <source>
        <dbReference type="Google" id="ProtNLM"/>
    </source>
</evidence>
<evidence type="ECO:0000313" key="2">
    <source>
        <dbReference type="EMBL" id="GAA2518455.1"/>
    </source>
</evidence>
<dbReference type="Proteomes" id="UP001501095">
    <property type="component" value="Unassembled WGS sequence"/>
</dbReference>
<dbReference type="EMBL" id="BAAATM010000003">
    <property type="protein sequence ID" value="GAA2518455.1"/>
    <property type="molecule type" value="Genomic_DNA"/>
</dbReference>
<name>A0ABN3NFD5_9ACTN</name>
<sequence length="214" mass="23353">MALPGRLAAAYAVPPGFGRAHWIRQYPCAHGQDGFGRARHGPRRSGAPGPPEQKGRLVFTSVLMIEKALTSADVEFVTTLHGEEEVSFQVLLQPRGEQADRLLRAIDDVALGELDEAVREGETPEGEEALSVGQRALEVSLTALRTSGSPAEGRLIEDHPLDALKSLVEEVGADEVIVLTDPHYVEEFFHRDWASRARHKVGVPVLKLFSHSKA</sequence>
<gene>
    <name evidence="2" type="ORF">GCM10010423_08070</name>
</gene>
<keyword evidence="3" id="KW-1185">Reference proteome</keyword>
<dbReference type="SUPFAM" id="SSF52402">
    <property type="entry name" value="Adenine nucleotide alpha hydrolases-like"/>
    <property type="match status" value="1"/>
</dbReference>
<protein>
    <recommendedName>
        <fullName evidence="4">Indole-3-glycerol phosphate synthase</fullName>
    </recommendedName>
</protein>
<dbReference type="Gene3D" id="3.40.50.620">
    <property type="entry name" value="HUPs"/>
    <property type="match status" value="1"/>
</dbReference>
<feature type="region of interest" description="Disordered" evidence="1">
    <location>
        <begin position="33"/>
        <end position="54"/>
    </location>
</feature>
<evidence type="ECO:0000256" key="1">
    <source>
        <dbReference type="SAM" id="MobiDB-lite"/>
    </source>
</evidence>
<reference evidence="2 3" key="1">
    <citation type="journal article" date="2019" name="Int. J. Syst. Evol. Microbiol.">
        <title>The Global Catalogue of Microorganisms (GCM) 10K type strain sequencing project: providing services to taxonomists for standard genome sequencing and annotation.</title>
        <authorList>
            <consortium name="The Broad Institute Genomics Platform"/>
            <consortium name="The Broad Institute Genome Sequencing Center for Infectious Disease"/>
            <person name="Wu L."/>
            <person name="Ma J."/>
        </authorList>
    </citation>
    <scope>NUCLEOTIDE SEQUENCE [LARGE SCALE GENOMIC DNA]</scope>
    <source>
        <strain evidence="2 3">JCM 6924</strain>
    </source>
</reference>
<evidence type="ECO:0000313" key="3">
    <source>
        <dbReference type="Proteomes" id="UP001501095"/>
    </source>
</evidence>
<comment type="caution">
    <text evidence="2">The sequence shown here is derived from an EMBL/GenBank/DDBJ whole genome shotgun (WGS) entry which is preliminary data.</text>
</comment>
<proteinExistence type="predicted"/>
<dbReference type="InterPro" id="IPR014729">
    <property type="entry name" value="Rossmann-like_a/b/a_fold"/>
</dbReference>
<accession>A0ABN3NFD5</accession>